<dbReference type="InterPro" id="IPR001525">
    <property type="entry name" value="C5_MeTfrase"/>
</dbReference>
<dbReference type="GO" id="GO:0003677">
    <property type="term" value="F:DNA binding"/>
    <property type="evidence" value="ECO:0007669"/>
    <property type="project" value="TreeGrafter"/>
</dbReference>
<dbReference type="GO" id="GO:0003886">
    <property type="term" value="F:DNA (cytosine-5-)-methyltransferase activity"/>
    <property type="evidence" value="ECO:0007669"/>
    <property type="project" value="UniProtKB-EC"/>
</dbReference>
<evidence type="ECO:0000313" key="8">
    <source>
        <dbReference type="EMBL" id="PJC33677.1"/>
    </source>
</evidence>
<dbReference type="NCBIfam" id="TIGR00675">
    <property type="entry name" value="dcm"/>
    <property type="match status" value="1"/>
</dbReference>
<dbReference type="Proteomes" id="UP000231383">
    <property type="component" value="Unassembled WGS sequence"/>
</dbReference>
<evidence type="ECO:0000256" key="3">
    <source>
        <dbReference type="ARBA" id="ARBA00022679"/>
    </source>
</evidence>
<dbReference type="GO" id="GO:0009307">
    <property type="term" value="P:DNA restriction-modification system"/>
    <property type="evidence" value="ECO:0007669"/>
    <property type="project" value="UniProtKB-KW"/>
</dbReference>
<dbReference type="EMBL" id="PFSC01000032">
    <property type="protein sequence ID" value="PJC33677.1"/>
    <property type="molecule type" value="Genomic_DNA"/>
</dbReference>
<evidence type="ECO:0000256" key="4">
    <source>
        <dbReference type="ARBA" id="ARBA00022691"/>
    </source>
</evidence>
<proteinExistence type="inferred from homology"/>
<keyword evidence="2 6" id="KW-0489">Methyltransferase</keyword>
<protein>
    <recommendedName>
        <fullName evidence="1">DNA (cytosine-5-)-methyltransferase</fullName>
        <ecNumber evidence="1">2.1.1.37</ecNumber>
    </recommendedName>
</protein>
<keyword evidence="3 6" id="KW-0808">Transferase</keyword>
<dbReference type="Gene3D" id="3.40.50.150">
    <property type="entry name" value="Vaccinia Virus protein VP39"/>
    <property type="match status" value="1"/>
</dbReference>
<sequence length="402" mass="44339">MDLIFKILHWVNSICDILKNVNQLYKVIDLFSGCGGSAVGFAQAGFDIKVALDIDVHASETFKLNFPNAHVIKGDISNVSSKDLLNAAGVSNGKKIIIIACPPCQGFSTARRKSQCLTDPRNRLIYEFLRIVEEIKPMAFVMENVPGLASGAGKSIFLEVLQRLKEIGYYTVHGIADSADYGVPQKRKRLVLLGTNNKKIRLAFPTKTNRNPDILDSTLPPWNSVKNAIGELQVIKAGEKSKIDHLHVASNLADINLKRIANTPHDGGSRSSWPDDLILECHKKTNGYKDVYGRMKWNSPSPTITGGCVMISKGRYGHPEQDRAISLREAARLQTFPDIYRFSGNVGEIASQIGNAVPCLLAKRIAESLSNSLSLQELNKIENFFSNKNYTTIPNTFQINAA</sequence>
<dbReference type="GO" id="GO:0032259">
    <property type="term" value="P:methylation"/>
    <property type="evidence" value="ECO:0007669"/>
    <property type="project" value="UniProtKB-KW"/>
</dbReference>
<evidence type="ECO:0000256" key="2">
    <source>
        <dbReference type="ARBA" id="ARBA00022603"/>
    </source>
</evidence>
<evidence type="ECO:0000256" key="6">
    <source>
        <dbReference type="PROSITE-ProRule" id="PRU01016"/>
    </source>
</evidence>
<organism evidence="8 9">
    <name type="scientific">Candidatus Roizmanbacteria bacterium CG_4_9_14_0_2_um_filter_39_13</name>
    <dbReference type="NCBI Taxonomy" id="1974839"/>
    <lineage>
        <taxon>Bacteria</taxon>
        <taxon>Candidatus Roizmaniibacteriota</taxon>
    </lineage>
</organism>
<dbReference type="SUPFAM" id="SSF53335">
    <property type="entry name" value="S-adenosyl-L-methionine-dependent methyltransferases"/>
    <property type="match status" value="1"/>
</dbReference>
<name>A0A2M8F313_9BACT</name>
<comment type="similarity">
    <text evidence="6 7">Belongs to the class I-like SAM-binding methyltransferase superfamily. C5-methyltransferase family.</text>
</comment>
<dbReference type="PROSITE" id="PS51679">
    <property type="entry name" value="SAM_MT_C5"/>
    <property type="match status" value="1"/>
</dbReference>
<reference evidence="9" key="1">
    <citation type="submission" date="2017-09" db="EMBL/GenBank/DDBJ databases">
        <title>Depth-based differentiation of microbial function through sediment-hosted aquifers and enrichment of novel symbionts in the deep terrestrial subsurface.</title>
        <authorList>
            <person name="Probst A.J."/>
            <person name="Ladd B."/>
            <person name="Jarett J.K."/>
            <person name="Geller-Mcgrath D.E."/>
            <person name="Sieber C.M.K."/>
            <person name="Emerson J.B."/>
            <person name="Anantharaman K."/>
            <person name="Thomas B.C."/>
            <person name="Malmstrom R."/>
            <person name="Stieglmeier M."/>
            <person name="Klingl A."/>
            <person name="Woyke T."/>
            <person name="Ryan C.M."/>
            <person name="Banfield J.F."/>
        </authorList>
    </citation>
    <scope>NUCLEOTIDE SEQUENCE [LARGE SCALE GENOMIC DNA]</scope>
</reference>
<evidence type="ECO:0000256" key="5">
    <source>
        <dbReference type="ARBA" id="ARBA00022747"/>
    </source>
</evidence>
<dbReference type="PANTHER" id="PTHR10629">
    <property type="entry name" value="CYTOSINE-SPECIFIC METHYLTRANSFERASE"/>
    <property type="match status" value="1"/>
</dbReference>
<dbReference type="PANTHER" id="PTHR10629:SF52">
    <property type="entry name" value="DNA (CYTOSINE-5)-METHYLTRANSFERASE 1"/>
    <property type="match status" value="1"/>
</dbReference>
<evidence type="ECO:0000256" key="1">
    <source>
        <dbReference type="ARBA" id="ARBA00011975"/>
    </source>
</evidence>
<dbReference type="Gene3D" id="3.90.120.10">
    <property type="entry name" value="DNA Methylase, subunit A, domain 2"/>
    <property type="match status" value="1"/>
</dbReference>
<dbReference type="GO" id="GO:0044027">
    <property type="term" value="P:negative regulation of gene expression via chromosomal CpG island methylation"/>
    <property type="evidence" value="ECO:0007669"/>
    <property type="project" value="TreeGrafter"/>
</dbReference>
<evidence type="ECO:0000313" key="9">
    <source>
        <dbReference type="Proteomes" id="UP000231383"/>
    </source>
</evidence>
<dbReference type="AlphaFoldDB" id="A0A2M8F313"/>
<accession>A0A2M8F313</accession>
<keyword evidence="5" id="KW-0680">Restriction system</keyword>
<feature type="active site" evidence="6">
    <location>
        <position position="104"/>
    </location>
</feature>
<dbReference type="InterPro" id="IPR029063">
    <property type="entry name" value="SAM-dependent_MTases_sf"/>
</dbReference>
<dbReference type="Pfam" id="PF00145">
    <property type="entry name" value="DNA_methylase"/>
    <property type="match status" value="1"/>
</dbReference>
<dbReference type="PRINTS" id="PR00105">
    <property type="entry name" value="C5METTRFRASE"/>
</dbReference>
<dbReference type="InterPro" id="IPR050390">
    <property type="entry name" value="C5-Methyltransferase"/>
</dbReference>
<keyword evidence="4 6" id="KW-0949">S-adenosyl-L-methionine</keyword>
<comment type="caution">
    <text evidence="8">The sequence shown here is derived from an EMBL/GenBank/DDBJ whole genome shotgun (WGS) entry which is preliminary data.</text>
</comment>
<evidence type="ECO:0000256" key="7">
    <source>
        <dbReference type="RuleBase" id="RU000416"/>
    </source>
</evidence>
<dbReference type="EC" id="2.1.1.37" evidence="1"/>
<gene>
    <name evidence="8" type="ORF">CO051_01245</name>
</gene>